<keyword evidence="2" id="KW-1003">Cell membrane</keyword>
<evidence type="ECO:0000256" key="7">
    <source>
        <dbReference type="ARBA" id="ARBA00023306"/>
    </source>
</evidence>
<dbReference type="InterPro" id="IPR013685">
    <property type="entry name" value="POTRA_FtsQ_type"/>
</dbReference>
<protein>
    <submittedName>
        <fullName evidence="9">Cell division protein FtsQ</fullName>
    </submittedName>
</protein>
<proteinExistence type="predicted"/>
<dbReference type="AlphaFoldDB" id="A0A841H4A4"/>
<evidence type="ECO:0000256" key="1">
    <source>
        <dbReference type="ARBA" id="ARBA00004370"/>
    </source>
</evidence>
<comment type="caution">
    <text evidence="9">The sequence shown here is derived from an EMBL/GenBank/DDBJ whole genome shotgun (WGS) entry which is preliminary data.</text>
</comment>
<dbReference type="EMBL" id="JACHIA010000018">
    <property type="protein sequence ID" value="MBB6072803.1"/>
    <property type="molecule type" value="Genomic_DNA"/>
</dbReference>
<keyword evidence="6" id="KW-0472">Membrane</keyword>
<evidence type="ECO:0000256" key="4">
    <source>
        <dbReference type="ARBA" id="ARBA00022692"/>
    </source>
</evidence>
<evidence type="ECO:0000256" key="3">
    <source>
        <dbReference type="ARBA" id="ARBA00022618"/>
    </source>
</evidence>
<dbReference type="GO" id="GO:0016020">
    <property type="term" value="C:membrane"/>
    <property type="evidence" value="ECO:0007669"/>
    <property type="project" value="UniProtKB-SubCell"/>
</dbReference>
<feature type="domain" description="POTRA" evidence="8">
    <location>
        <begin position="34"/>
        <end position="101"/>
    </location>
</feature>
<comment type="subcellular location">
    <subcellularLocation>
        <location evidence="1">Membrane</location>
    </subcellularLocation>
</comment>
<sequence length="254" mass="26795">MKRAARLGILATLLAAGGSSPFWGPSVLRHVQWFAADRVEVAGSRLLAPHEVVAASGVRIGDNVYTDPAAWEAALRRHPVIADARVERRFPATLRIRIVEKRPAAFVSAGTLRPATATGEILPVDPARVPVDLPIAGTAPDTATRVRDRATLAVLAEAARLADADPMLMARVSEVRSTRAGTRLFMSAPRAEVLLASGAGEPRLTQLRAALADVDRRLGAGGRAVVDARYADQVVVRLIAPGSTPATAPAPPRT</sequence>
<keyword evidence="3 9" id="KW-0132">Cell division</keyword>
<evidence type="ECO:0000259" key="8">
    <source>
        <dbReference type="PROSITE" id="PS51779"/>
    </source>
</evidence>
<gene>
    <name evidence="9" type="ORF">HNQ61_004467</name>
</gene>
<name>A0A841H4A4_9BACT</name>
<evidence type="ECO:0000256" key="2">
    <source>
        <dbReference type="ARBA" id="ARBA00022475"/>
    </source>
</evidence>
<dbReference type="PANTHER" id="PTHR35851:SF1">
    <property type="entry name" value="CELL DIVISION PROTEIN FTSQ"/>
    <property type="match status" value="1"/>
</dbReference>
<dbReference type="Pfam" id="PF08478">
    <property type="entry name" value="POTRA_1"/>
    <property type="match status" value="1"/>
</dbReference>
<dbReference type="InterPro" id="IPR026579">
    <property type="entry name" value="FtsQ"/>
</dbReference>
<dbReference type="Proteomes" id="UP000582837">
    <property type="component" value="Unassembled WGS sequence"/>
</dbReference>
<dbReference type="RefSeq" id="WP_170035474.1">
    <property type="nucleotide sequence ID" value="NZ_JABDTL010000001.1"/>
</dbReference>
<keyword evidence="4" id="KW-0812">Transmembrane</keyword>
<evidence type="ECO:0000256" key="6">
    <source>
        <dbReference type="ARBA" id="ARBA00023136"/>
    </source>
</evidence>
<evidence type="ECO:0000256" key="5">
    <source>
        <dbReference type="ARBA" id="ARBA00022989"/>
    </source>
</evidence>
<dbReference type="InterPro" id="IPR034746">
    <property type="entry name" value="POTRA"/>
</dbReference>
<keyword evidence="10" id="KW-1185">Reference proteome</keyword>
<organism evidence="9 10">
    <name type="scientific">Longimicrobium terrae</name>
    <dbReference type="NCBI Taxonomy" id="1639882"/>
    <lineage>
        <taxon>Bacteria</taxon>
        <taxon>Pseudomonadati</taxon>
        <taxon>Gemmatimonadota</taxon>
        <taxon>Longimicrobiia</taxon>
        <taxon>Longimicrobiales</taxon>
        <taxon>Longimicrobiaceae</taxon>
        <taxon>Longimicrobium</taxon>
    </lineage>
</organism>
<dbReference type="PANTHER" id="PTHR35851">
    <property type="entry name" value="CELL DIVISION PROTEIN FTSQ"/>
    <property type="match status" value="1"/>
</dbReference>
<keyword evidence="7" id="KW-0131">Cell cycle</keyword>
<reference evidence="9 10" key="1">
    <citation type="submission" date="2020-08" db="EMBL/GenBank/DDBJ databases">
        <title>Genomic Encyclopedia of Type Strains, Phase IV (KMG-IV): sequencing the most valuable type-strain genomes for metagenomic binning, comparative biology and taxonomic classification.</title>
        <authorList>
            <person name="Goeker M."/>
        </authorList>
    </citation>
    <scope>NUCLEOTIDE SEQUENCE [LARGE SCALE GENOMIC DNA]</scope>
    <source>
        <strain evidence="9 10">DSM 29007</strain>
    </source>
</reference>
<dbReference type="PROSITE" id="PS51779">
    <property type="entry name" value="POTRA"/>
    <property type="match status" value="1"/>
</dbReference>
<evidence type="ECO:0000313" key="9">
    <source>
        <dbReference type="EMBL" id="MBB6072803.1"/>
    </source>
</evidence>
<keyword evidence="5" id="KW-1133">Transmembrane helix</keyword>
<evidence type="ECO:0000313" key="10">
    <source>
        <dbReference type="Proteomes" id="UP000582837"/>
    </source>
</evidence>
<accession>A0A841H4A4</accession>
<dbReference type="GO" id="GO:0090529">
    <property type="term" value="P:cell septum assembly"/>
    <property type="evidence" value="ECO:0007669"/>
    <property type="project" value="InterPro"/>
</dbReference>
<dbReference type="Gene3D" id="3.10.20.310">
    <property type="entry name" value="membrane protein fhac"/>
    <property type="match status" value="1"/>
</dbReference>